<accession>A0A9P5Q389</accession>
<evidence type="ECO:0000313" key="2">
    <source>
        <dbReference type="EMBL" id="KAF9073272.1"/>
    </source>
</evidence>
<sequence length="255" mass="28550">IQFLDETYLFGVGSRSGTAILSLYNISKVTSVSVVREFELPGTWSDTTMRFSTNSSPRSDVYQTSDALFYTAPETRVLAISSIPTVISRSGYYPVNWLFLKETYFRYPSRKDGFRILWRQWGQYCIIKEIETTPGAIRGPYVVGTKVFYVENAPAQTSRNHGHSRSARLRVIDFSPFSESVEPPRGWSSIGPRSNLIPTESSRSIPSSSVDGLPIKDANATEDNVVLFLEARQGYQSVNILTFGAPVSGSSRMRR</sequence>
<reference evidence="2" key="1">
    <citation type="submission" date="2020-11" db="EMBL/GenBank/DDBJ databases">
        <authorList>
            <consortium name="DOE Joint Genome Institute"/>
            <person name="Ahrendt S."/>
            <person name="Riley R."/>
            <person name="Andreopoulos W."/>
            <person name="Labutti K."/>
            <person name="Pangilinan J."/>
            <person name="Ruiz-Duenas F.J."/>
            <person name="Barrasa J.M."/>
            <person name="Sanchez-Garcia M."/>
            <person name="Camarero S."/>
            <person name="Miyauchi S."/>
            <person name="Serrano A."/>
            <person name="Linde D."/>
            <person name="Babiker R."/>
            <person name="Drula E."/>
            <person name="Ayuso-Fernandez I."/>
            <person name="Pacheco R."/>
            <person name="Padilla G."/>
            <person name="Ferreira P."/>
            <person name="Barriuso J."/>
            <person name="Kellner H."/>
            <person name="Castanera R."/>
            <person name="Alfaro M."/>
            <person name="Ramirez L."/>
            <person name="Pisabarro A.G."/>
            <person name="Kuo A."/>
            <person name="Tritt A."/>
            <person name="Lipzen A."/>
            <person name="He G."/>
            <person name="Yan M."/>
            <person name="Ng V."/>
            <person name="Cullen D."/>
            <person name="Martin F."/>
            <person name="Rosso M.-N."/>
            <person name="Henrissat B."/>
            <person name="Hibbett D."/>
            <person name="Martinez A.T."/>
            <person name="Grigoriev I.V."/>
        </authorList>
    </citation>
    <scope>NUCLEOTIDE SEQUENCE</scope>
    <source>
        <strain evidence="2">AH 40177</strain>
    </source>
</reference>
<feature type="region of interest" description="Disordered" evidence="1">
    <location>
        <begin position="179"/>
        <end position="210"/>
    </location>
</feature>
<comment type="caution">
    <text evidence="2">The sequence shown here is derived from an EMBL/GenBank/DDBJ whole genome shotgun (WGS) entry which is preliminary data.</text>
</comment>
<feature type="non-terminal residue" evidence="2">
    <location>
        <position position="1"/>
    </location>
</feature>
<dbReference type="Proteomes" id="UP000772434">
    <property type="component" value="Unassembled WGS sequence"/>
</dbReference>
<keyword evidence="3" id="KW-1185">Reference proteome</keyword>
<gene>
    <name evidence="2" type="ORF">BDP27DRAFT_1216366</name>
</gene>
<evidence type="ECO:0000256" key="1">
    <source>
        <dbReference type="SAM" id="MobiDB-lite"/>
    </source>
</evidence>
<dbReference type="EMBL" id="JADNRY010000019">
    <property type="protein sequence ID" value="KAF9073272.1"/>
    <property type="molecule type" value="Genomic_DNA"/>
</dbReference>
<evidence type="ECO:0000313" key="3">
    <source>
        <dbReference type="Proteomes" id="UP000772434"/>
    </source>
</evidence>
<name>A0A9P5Q389_9AGAR</name>
<proteinExistence type="predicted"/>
<dbReference type="OrthoDB" id="2893272at2759"/>
<organism evidence="2 3">
    <name type="scientific">Rhodocollybia butyracea</name>
    <dbReference type="NCBI Taxonomy" id="206335"/>
    <lineage>
        <taxon>Eukaryota</taxon>
        <taxon>Fungi</taxon>
        <taxon>Dikarya</taxon>
        <taxon>Basidiomycota</taxon>
        <taxon>Agaricomycotina</taxon>
        <taxon>Agaricomycetes</taxon>
        <taxon>Agaricomycetidae</taxon>
        <taxon>Agaricales</taxon>
        <taxon>Marasmiineae</taxon>
        <taxon>Omphalotaceae</taxon>
        <taxon>Rhodocollybia</taxon>
    </lineage>
</organism>
<protein>
    <submittedName>
        <fullName evidence="2">Uncharacterized protein</fullName>
    </submittedName>
</protein>
<dbReference type="AlphaFoldDB" id="A0A9P5Q389"/>